<dbReference type="STRING" id="178035.A0A154PIW1"/>
<evidence type="ECO:0008006" key="4">
    <source>
        <dbReference type="Google" id="ProtNLM"/>
    </source>
</evidence>
<feature type="region of interest" description="Disordered" evidence="1">
    <location>
        <begin position="90"/>
        <end position="109"/>
    </location>
</feature>
<sequence>MRVVCYADDTLIIAVGMEWTRTIRLAEVGAAPVVALIQDLGLQISPPKTEVVMFHGLPLSRRVPQASVRVGDACVRVGGRMKYALSSSVSGCEDTPLEGTRERNSPEAKGRRSAWVWEGEYESQSTNHKTNLLFVGDAVDTSLKNCKLQANVCNLSRRDASHRVSKLGGRCERVPETLLEKLNGPSSPCRWRWSTRREQRWFFWKHRNKMTGKLNININMELSFTSTKLSTQPIGIFCTARRACRLSLEMDLDPRTLSRESRPGADTLMGPIGTVIVAPPQLKSGSGELNSNMAYHVSGSVYDATMPFVSYPRSGDCVRHMAVNHPLFGNGGEC</sequence>
<evidence type="ECO:0000256" key="1">
    <source>
        <dbReference type="SAM" id="MobiDB-lite"/>
    </source>
</evidence>
<evidence type="ECO:0000313" key="2">
    <source>
        <dbReference type="EMBL" id="KZC11743.1"/>
    </source>
</evidence>
<evidence type="ECO:0000313" key="3">
    <source>
        <dbReference type="Proteomes" id="UP000076502"/>
    </source>
</evidence>
<proteinExistence type="predicted"/>
<gene>
    <name evidence="2" type="ORF">WN55_03811</name>
</gene>
<organism evidence="2 3">
    <name type="scientific">Dufourea novaeangliae</name>
    <name type="common">Sweat bee</name>
    <dbReference type="NCBI Taxonomy" id="178035"/>
    <lineage>
        <taxon>Eukaryota</taxon>
        <taxon>Metazoa</taxon>
        <taxon>Ecdysozoa</taxon>
        <taxon>Arthropoda</taxon>
        <taxon>Hexapoda</taxon>
        <taxon>Insecta</taxon>
        <taxon>Pterygota</taxon>
        <taxon>Neoptera</taxon>
        <taxon>Endopterygota</taxon>
        <taxon>Hymenoptera</taxon>
        <taxon>Apocrita</taxon>
        <taxon>Aculeata</taxon>
        <taxon>Apoidea</taxon>
        <taxon>Anthophila</taxon>
        <taxon>Halictidae</taxon>
        <taxon>Rophitinae</taxon>
        <taxon>Dufourea</taxon>
    </lineage>
</organism>
<feature type="compositionally biased region" description="Basic and acidic residues" evidence="1">
    <location>
        <begin position="99"/>
        <end position="109"/>
    </location>
</feature>
<dbReference type="EMBL" id="KQ434928">
    <property type="protein sequence ID" value="KZC11743.1"/>
    <property type="molecule type" value="Genomic_DNA"/>
</dbReference>
<dbReference type="Proteomes" id="UP000076502">
    <property type="component" value="Unassembled WGS sequence"/>
</dbReference>
<reference evidence="2 3" key="1">
    <citation type="submission" date="2015-07" db="EMBL/GenBank/DDBJ databases">
        <title>The genome of Dufourea novaeangliae.</title>
        <authorList>
            <person name="Pan H."/>
            <person name="Kapheim K."/>
        </authorList>
    </citation>
    <scope>NUCLEOTIDE SEQUENCE [LARGE SCALE GENOMIC DNA]</scope>
    <source>
        <strain evidence="2">0120121106</strain>
        <tissue evidence="2">Whole body</tissue>
    </source>
</reference>
<keyword evidence="3" id="KW-1185">Reference proteome</keyword>
<protein>
    <recommendedName>
        <fullName evidence="4">Reverse transcriptase domain-containing protein</fullName>
    </recommendedName>
</protein>
<dbReference type="AlphaFoldDB" id="A0A154PIW1"/>
<accession>A0A154PIW1</accession>
<name>A0A154PIW1_DUFNO</name>